<dbReference type="Pfam" id="PF13707">
    <property type="entry name" value="RloB"/>
    <property type="match status" value="1"/>
</dbReference>
<evidence type="ECO:0000256" key="1">
    <source>
        <dbReference type="SAM" id="MobiDB-lite"/>
    </source>
</evidence>
<dbReference type="Proteomes" id="UP000198923">
    <property type="component" value="Unassembled WGS sequence"/>
</dbReference>
<sequence>MTLGQGRETRLGRRQPYRESQTTILVGANGKKTEQDYFRALKDESWTRPFILEFKNKAPADLLDWGYTEKCNSGYDEVFCVSNVDNFAVNSNTIAQATAYGVGLALSKPCFDFWLLLHLKDCKKPFQNADEVGRELKKIIPKWDKTMLNFADFKSGVFDASNRAKSLGDPPKPTPPHPCGN</sequence>
<dbReference type="RefSeq" id="WP_093169740.1">
    <property type="nucleotide sequence ID" value="NZ_FNCN01000006.1"/>
</dbReference>
<feature type="region of interest" description="Disordered" evidence="1">
    <location>
        <begin position="162"/>
        <end position="181"/>
    </location>
</feature>
<accession>A0A1G7VWA4</accession>
<reference evidence="2 3" key="1">
    <citation type="submission" date="2016-10" db="EMBL/GenBank/DDBJ databases">
        <authorList>
            <person name="de Groot N.N."/>
        </authorList>
    </citation>
    <scope>NUCLEOTIDE SEQUENCE [LARGE SCALE GENOMIC DNA]</scope>
    <source>
        <strain evidence="2 3">CPCC 201354</strain>
    </source>
</reference>
<dbReference type="STRING" id="504805.SAMN05421505_10643"/>
<feature type="compositionally biased region" description="Pro residues" evidence="1">
    <location>
        <begin position="170"/>
        <end position="181"/>
    </location>
</feature>
<proteinExistence type="predicted"/>
<evidence type="ECO:0000313" key="2">
    <source>
        <dbReference type="EMBL" id="SDG63150.1"/>
    </source>
</evidence>
<name>A0A1G7VWA4_9ACTN</name>
<keyword evidence="3" id="KW-1185">Reference proteome</keyword>
<dbReference type="OrthoDB" id="9796523at2"/>
<protein>
    <submittedName>
        <fullName evidence="2">RloB-like protein</fullName>
    </submittedName>
</protein>
<dbReference type="AlphaFoldDB" id="A0A1G7VWA4"/>
<organism evidence="2 3">
    <name type="scientific">Sinosporangium album</name>
    <dbReference type="NCBI Taxonomy" id="504805"/>
    <lineage>
        <taxon>Bacteria</taxon>
        <taxon>Bacillati</taxon>
        <taxon>Actinomycetota</taxon>
        <taxon>Actinomycetes</taxon>
        <taxon>Streptosporangiales</taxon>
        <taxon>Streptosporangiaceae</taxon>
        <taxon>Sinosporangium</taxon>
    </lineage>
</organism>
<gene>
    <name evidence="2" type="ORF">SAMN05421505_10643</name>
</gene>
<evidence type="ECO:0000313" key="3">
    <source>
        <dbReference type="Proteomes" id="UP000198923"/>
    </source>
</evidence>
<dbReference type="InterPro" id="IPR025591">
    <property type="entry name" value="RloB"/>
</dbReference>
<dbReference type="EMBL" id="FNCN01000006">
    <property type="protein sequence ID" value="SDG63150.1"/>
    <property type="molecule type" value="Genomic_DNA"/>
</dbReference>